<accession>A0A9X2JKS9</accession>
<dbReference type="CDD" id="cd24032">
    <property type="entry name" value="ASKHA_NBD_TsaB"/>
    <property type="match status" value="1"/>
</dbReference>
<dbReference type="InterPro" id="IPR022496">
    <property type="entry name" value="T6A_TsaB"/>
</dbReference>
<dbReference type="Pfam" id="PF00814">
    <property type="entry name" value="TsaD"/>
    <property type="match status" value="1"/>
</dbReference>
<sequence length="243" mass="27432">MKLLAIDTSNQPLSVAVAEDNKLLAEVTTCVTKNHSVTLMPTIKEVLKAAQLEIKDIDRVVVAQGPGSYTGLRIGVTTAKTLAFTIQKELVGVSSLAILANAYPQTDALLVPLFDARRENVFAAVYKWQKDELQVILEEQHLSIQELCQKLAKRRERIIFIGIDSNKFSKIFQVELTMKKYSIAPEQFAYPSGFVLTQLGRQMKPVQISDFVPRYLRLTQAETQWLQNNPEGKKYDESYVKKI</sequence>
<comment type="caution">
    <text evidence="2">The sequence shown here is derived from an EMBL/GenBank/DDBJ whole genome shotgun (WGS) entry which is preliminary data.</text>
</comment>
<evidence type="ECO:0000313" key="3">
    <source>
        <dbReference type="Proteomes" id="UP001139006"/>
    </source>
</evidence>
<dbReference type="GO" id="GO:0061711">
    <property type="term" value="F:tRNA N(6)-L-threonylcarbamoyladenine synthase activity"/>
    <property type="evidence" value="ECO:0007669"/>
    <property type="project" value="UniProtKB-EC"/>
</dbReference>
<keyword evidence="2" id="KW-0808">Transferase</keyword>
<dbReference type="EMBL" id="JAIULA010000004">
    <property type="protein sequence ID" value="MCP0886378.1"/>
    <property type="molecule type" value="Genomic_DNA"/>
</dbReference>
<reference evidence="2 3" key="1">
    <citation type="journal article" date="2023" name="Int. J. Syst. Evol. Microbiol.">
        <title>Ligilactobacillus ubinensis sp. nov., a novel species isolated from the wild ferment of a durian fruit (Durio zibethinus).</title>
        <authorList>
            <person name="Heng Y.C."/>
            <person name="Menon N."/>
            <person name="Chen B."/>
            <person name="Loo B.Z.L."/>
            <person name="Wong G.W.J."/>
            <person name="Lim A.C.H."/>
            <person name="Silvaraju S."/>
            <person name="Kittelmann S."/>
        </authorList>
    </citation>
    <scope>NUCLEOTIDE SEQUENCE [LARGE SCALE GENOMIC DNA]</scope>
    <source>
        <strain evidence="2 3">WILCCON 0076</strain>
    </source>
</reference>
<organism evidence="2 3">
    <name type="scientific">Ligilactobacillus ubinensis</name>
    <dbReference type="NCBI Taxonomy" id="2876789"/>
    <lineage>
        <taxon>Bacteria</taxon>
        <taxon>Bacillati</taxon>
        <taxon>Bacillota</taxon>
        <taxon>Bacilli</taxon>
        <taxon>Lactobacillales</taxon>
        <taxon>Lactobacillaceae</taxon>
        <taxon>Ligilactobacillus</taxon>
    </lineage>
</organism>
<evidence type="ECO:0000313" key="2">
    <source>
        <dbReference type="EMBL" id="MCP0886378.1"/>
    </source>
</evidence>
<dbReference type="PANTHER" id="PTHR11735:SF11">
    <property type="entry name" value="TRNA THREONYLCARBAMOYLADENOSINE BIOSYNTHESIS PROTEIN TSAB"/>
    <property type="match status" value="1"/>
</dbReference>
<keyword evidence="3" id="KW-1185">Reference proteome</keyword>
<dbReference type="AlphaFoldDB" id="A0A9X2JKS9"/>
<dbReference type="GO" id="GO:0002949">
    <property type="term" value="P:tRNA threonylcarbamoyladenosine modification"/>
    <property type="evidence" value="ECO:0007669"/>
    <property type="project" value="InterPro"/>
</dbReference>
<dbReference type="EC" id="2.3.1.234" evidence="2"/>
<protein>
    <submittedName>
        <fullName evidence="2">tRNA (Adenosine(37)-N6)-threonylcarbamoyltransferase complex dimerization subunit type 1 TsaB</fullName>
        <ecNumber evidence="2">2.3.1.234</ecNumber>
    </submittedName>
</protein>
<dbReference type="Gene3D" id="3.30.420.40">
    <property type="match status" value="2"/>
</dbReference>
<proteinExistence type="predicted"/>
<dbReference type="RefSeq" id="WP_253359474.1">
    <property type="nucleotide sequence ID" value="NZ_JAIULA010000004.1"/>
</dbReference>
<dbReference type="InterPro" id="IPR000905">
    <property type="entry name" value="Gcp-like_dom"/>
</dbReference>
<keyword evidence="2" id="KW-0012">Acyltransferase</keyword>
<gene>
    <name evidence="2" type="primary">tsaB</name>
    <name evidence="2" type="ORF">LB941_03380</name>
</gene>
<dbReference type="NCBIfam" id="TIGR03725">
    <property type="entry name" value="T6A_YeaZ"/>
    <property type="match status" value="1"/>
</dbReference>
<evidence type="ECO:0000259" key="1">
    <source>
        <dbReference type="Pfam" id="PF00814"/>
    </source>
</evidence>
<dbReference type="GO" id="GO:0005829">
    <property type="term" value="C:cytosol"/>
    <property type="evidence" value="ECO:0007669"/>
    <property type="project" value="TreeGrafter"/>
</dbReference>
<dbReference type="Proteomes" id="UP001139006">
    <property type="component" value="Unassembled WGS sequence"/>
</dbReference>
<feature type="domain" description="Gcp-like" evidence="1">
    <location>
        <begin position="31"/>
        <end position="225"/>
    </location>
</feature>
<dbReference type="PANTHER" id="PTHR11735">
    <property type="entry name" value="TRNA N6-ADENOSINE THREONYLCARBAMOYLTRANSFERASE"/>
    <property type="match status" value="1"/>
</dbReference>
<name>A0A9X2JKS9_9LACO</name>
<dbReference type="InterPro" id="IPR043129">
    <property type="entry name" value="ATPase_NBD"/>
</dbReference>
<dbReference type="SUPFAM" id="SSF53067">
    <property type="entry name" value="Actin-like ATPase domain"/>
    <property type="match status" value="2"/>
</dbReference>